<evidence type="ECO:0000256" key="1">
    <source>
        <dbReference type="SAM" id="MobiDB-lite"/>
    </source>
</evidence>
<reference evidence="4" key="1">
    <citation type="journal article" date="2019" name="Int. J. Syst. Evol. Microbiol.">
        <title>The Global Catalogue of Microorganisms (GCM) 10K type strain sequencing project: providing services to taxonomists for standard genome sequencing and annotation.</title>
        <authorList>
            <consortium name="The Broad Institute Genomics Platform"/>
            <consortium name="The Broad Institute Genome Sequencing Center for Infectious Disease"/>
            <person name="Wu L."/>
            <person name="Ma J."/>
        </authorList>
    </citation>
    <scope>NUCLEOTIDE SEQUENCE [LARGE SCALE GENOMIC DNA]</scope>
    <source>
        <strain evidence="4">KCTC 5701</strain>
    </source>
</reference>
<dbReference type="Proteomes" id="UP001596065">
    <property type="component" value="Unassembled WGS sequence"/>
</dbReference>
<dbReference type="EMBL" id="JBHSOE010000001">
    <property type="protein sequence ID" value="MFC5653991.1"/>
    <property type="molecule type" value="Genomic_DNA"/>
</dbReference>
<gene>
    <name evidence="3" type="ORF">ACFP3J_00595</name>
</gene>
<protein>
    <submittedName>
        <fullName evidence="3">ScbA/BarX family gamma-butyrolactone biosynthesis protein</fullName>
    </submittedName>
</protein>
<dbReference type="RefSeq" id="WP_382466626.1">
    <property type="nucleotide sequence ID" value="NZ_JBHSOE010000001.1"/>
</dbReference>
<feature type="domain" description="A-factor biosynthesis hotdog" evidence="2">
    <location>
        <begin position="247"/>
        <end position="279"/>
    </location>
</feature>
<proteinExistence type="predicted"/>
<comment type="caution">
    <text evidence="3">The sequence shown here is derived from an EMBL/GenBank/DDBJ whole genome shotgun (WGS) entry which is preliminary data.</text>
</comment>
<keyword evidence="4" id="KW-1185">Reference proteome</keyword>
<name>A0ABW0W735_STRNO</name>
<dbReference type="InterPro" id="IPR005509">
    <property type="entry name" value="AfsA_hotdog_dom"/>
</dbReference>
<dbReference type="NCBIfam" id="NF041195">
    <property type="entry name" value="ScbA_BarX_GamBu"/>
    <property type="match status" value="1"/>
</dbReference>
<evidence type="ECO:0000259" key="2">
    <source>
        <dbReference type="Pfam" id="PF03756"/>
    </source>
</evidence>
<feature type="domain" description="A-factor biosynthesis hotdog" evidence="2">
    <location>
        <begin position="25"/>
        <end position="157"/>
    </location>
</feature>
<organism evidence="3 4">
    <name type="scientific">Streptomyces nogalater</name>
    <dbReference type="NCBI Taxonomy" id="38314"/>
    <lineage>
        <taxon>Bacteria</taxon>
        <taxon>Bacillati</taxon>
        <taxon>Actinomycetota</taxon>
        <taxon>Actinomycetes</taxon>
        <taxon>Kitasatosporales</taxon>
        <taxon>Streptomycetaceae</taxon>
        <taxon>Streptomyces</taxon>
    </lineage>
</organism>
<evidence type="ECO:0000313" key="3">
    <source>
        <dbReference type="EMBL" id="MFC5653991.1"/>
    </source>
</evidence>
<accession>A0ABW0W735</accession>
<dbReference type="Pfam" id="PF03756">
    <property type="entry name" value="AfsA"/>
    <property type="match status" value="2"/>
</dbReference>
<evidence type="ECO:0000313" key="4">
    <source>
        <dbReference type="Proteomes" id="UP001596065"/>
    </source>
</evidence>
<feature type="region of interest" description="Disordered" evidence="1">
    <location>
        <begin position="211"/>
        <end position="236"/>
    </location>
</feature>
<sequence>MDARIRGTDEEPRSLSWSRTVPRELVHRASVAEVLLTDVLRVDATRFVAAACWSRSHPTFPVDGHAVHHPLMVVETLRQLGIFIPLRYLGVPVDTRMLITDVFFTTEPGAQPQAAHGATQVTCRVRVTGLRAGPDGALAGLRLHAEFLAGGAVFARAGGGARFLSPERYAALRGPLLGTCQPPASAGLLRPDPARLGVPHARDVVIGCAGGQGRAGPGGSGGRHRRARPPALRDRPDAPEVLVDAADPWHPFFFDHATDHVPGMVLLEAARQAAALASEGVLSRPIGVRLTALRFTEFSPPARVVCVPHHRTCAFRFEQDGECPAFGVLHYQSPLRA</sequence>
<dbReference type="InterPro" id="IPR047757">
    <property type="entry name" value="AfsA-like"/>
</dbReference>
<feature type="compositionally biased region" description="Gly residues" evidence="1">
    <location>
        <begin position="211"/>
        <end position="221"/>
    </location>
</feature>